<reference evidence="10" key="1">
    <citation type="journal article" date="2007" name="PLoS ONE">
        <title>The first genome sequence of an elite grapevine cultivar (Pinot noir Vitis vinifera L.): coping with a highly heterozygous genome.</title>
        <authorList>
            <person name="Velasco R."/>
            <person name="Zharkikh A."/>
            <person name="Troggio M."/>
            <person name="Cartwright D.A."/>
            <person name="Cestaro A."/>
            <person name="Pruss D."/>
            <person name="Pindo M."/>
            <person name="FitzGerald L.M."/>
            <person name="Vezzulli S."/>
            <person name="Reid J."/>
            <person name="Malacarne G."/>
            <person name="Iliev D."/>
            <person name="Coppola G."/>
            <person name="Wardell B."/>
            <person name="Micheletti D."/>
            <person name="Macalma T."/>
            <person name="Facci M."/>
            <person name="Mitchell J.T."/>
            <person name="Perazzolli M."/>
            <person name="Eldredge G."/>
            <person name="Gatto P."/>
            <person name="Oyzerski R."/>
            <person name="Moretto M."/>
            <person name="Gutin N."/>
            <person name="Stefanini M."/>
            <person name="Chen Y."/>
            <person name="Segala C."/>
            <person name="Davenport C."/>
            <person name="Dematte L."/>
            <person name="Mraz A."/>
            <person name="Battilana J."/>
            <person name="Stormo K."/>
            <person name="Costa F."/>
            <person name="Tao Q."/>
            <person name="Si-Ammour A."/>
            <person name="Harkins T."/>
            <person name="Lackey A."/>
            <person name="Perbost C."/>
            <person name="Taillon B."/>
            <person name="Stella A."/>
            <person name="Solovyev V."/>
            <person name="Fawcett J.A."/>
            <person name="Sterck L."/>
            <person name="Vandepoele K."/>
            <person name="Grando S.M."/>
            <person name="Toppo S."/>
            <person name="Moser C."/>
            <person name="Lanchbury J."/>
            <person name="Bogden R."/>
            <person name="Skolnick M."/>
            <person name="Sgaramella V."/>
            <person name="Bhatnagar S.K."/>
            <person name="Fontana P."/>
            <person name="Gutin A."/>
            <person name="Van de Peer Y."/>
            <person name="Salamini F."/>
            <person name="Viola R."/>
        </authorList>
    </citation>
    <scope>NUCLEOTIDE SEQUENCE</scope>
</reference>
<dbReference type="InterPro" id="IPR010795">
    <property type="entry name" value="Prenylcys_lyase"/>
</dbReference>
<evidence type="ECO:0000256" key="1">
    <source>
        <dbReference type="ARBA" id="ARBA00001974"/>
    </source>
</evidence>
<evidence type="ECO:0000256" key="2">
    <source>
        <dbReference type="ARBA" id="ARBA00009967"/>
    </source>
</evidence>
<dbReference type="AlphaFoldDB" id="A5BZH0"/>
<name>A5BZH0_VITVI</name>
<evidence type="ECO:0000259" key="9">
    <source>
        <dbReference type="Pfam" id="PF07156"/>
    </source>
</evidence>
<evidence type="ECO:0000256" key="3">
    <source>
        <dbReference type="ARBA" id="ARBA00022630"/>
    </source>
</evidence>
<evidence type="ECO:0000256" key="8">
    <source>
        <dbReference type="SAM" id="SignalP"/>
    </source>
</evidence>
<organism evidence="10">
    <name type="scientific">Vitis vinifera</name>
    <name type="common">Grape</name>
    <dbReference type="NCBI Taxonomy" id="29760"/>
    <lineage>
        <taxon>Eukaryota</taxon>
        <taxon>Viridiplantae</taxon>
        <taxon>Streptophyta</taxon>
        <taxon>Embryophyta</taxon>
        <taxon>Tracheophyta</taxon>
        <taxon>Spermatophyta</taxon>
        <taxon>Magnoliopsida</taxon>
        <taxon>eudicotyledons</taxon>
        <taxon>Gunneridae</taxon>
        <taxon>Pentapetalae</taxon>
        <taxon>rosids</taxon>
        <taxon>Vitales</taxon>
        <taxon>Vitaceae</taxon>
        <taxon>Viteae</taxon>
        <taxon>Vitis</taxon>
    </lineage>
</organism>
<feature type="chain" id="PRO_5002680093" description="Prenylcysteine lyase domain-containing protein" evidence="8">
    <location>
        <begin position="32"/>
        <end position="325"/>
    </location>
</feature>
<comment type="similarity">
    <text evidence="2">Belongs to the prenylcysteine oxidase family.</text>
</comment>
<dbReference type="EMBL" id="AM476780">
    <property type="protein sequence ID" value="CAN79501.1"/>
    <property type="molecule type" value="Genomic_DNA"/>
</dbReference>
<evidence type="ECO:0000256" key="5">
    <source>
        <dbReference type="ARBA" id="ARBA00022827"/>
    </source>
</evidence>
<comment type="cofactor">
    <cofactor evidence="1">
        <name>FAD</name>
        <dbReference type="ChEBI" id="CHEBI:57692"/>
    </cofactor>
</comment>
<feature type="signal peptide" evidence="8">
    <location>
        <begin position="1"/>
        <end position="31"/>
    </location>
</feature>
<dbReference type="PANTHER" id="PTHR15944:SF0">
    <property type="entry name" value="PRENYLCYSTEINE LYASE DOMAIN-CONTAINING PROTEIN"/>
    <property type="match status" value="1"/>
</dbReference>
<dbReference type="ExpressionAtlas" id="A5BZH0">
    <property type="expression patterns" value="baseline and differential"/>
</dbReference>
<dbReference type="GO" id="GO:0030328">
    <property type="term" value="P:prenylcysteine catabolic process"/>
    <property type="evidence" value="ECO:0007669"/>
    <property type="project" value="InterPro"/>
</dbReference>
<keyword evidence="3" id="KW-0285">Flavoprotein</keyword>
<dbReference type="InterPro" id="IPR017046">
    <property type="entry name" value="Prenylcysteine_Oxase1"/>
</dbReference>
<keyword evidence="6" id="KW-0560">Oxidoreductase</keyword>
<proteinExistence type="inferred from homology"/>
<evidence type="ECO:0000256" key="7">
    <source>
        <dbReference type="ARBA" id="ARBA00023180"/>
    </source>
</evidence>
<dbReference type="Pfam" id="PF07156">
    <property type="entry name" value="Prenylcys_lyase"/>
    <property type="match status" value="1"/>
</dbReference>
<keyword evidence="7" id="KW-0325">Glycoprotein</keyword>
<evidence type="ECO:0000256" key="4">
    <source>
        <dbReference type="ARBA" id="ARBA00022729"/>
    </source>
</evidence>
<evidence type="ECO:0000313" key="10">
    <source>
        <dbReference type="EMBL" id="CAN79501.1"/>
    </source>
</evidence>
<keyword evidence="4 8" id="KW-0732">Signal</keyword>
<dbReference type="SUPFAM" id="SSF51905">
    <property type="entry name" value="FAD/NAD(P)-binding domain"/>
    <property type="match status" value="1"/>
</dbReference>
<dbReference type="InterPro" id="IPR036188">
    <property type="entry name" value="FAD/NAD-bd_sf"/>
</dbReference>
<sequence length="325" mass="35970">MEETKHAQAKMLSGLTFSVFFLLFHLPISSATSPPSPPIVCIVGGGISGSSVAHFLRRYSPHTALTLRIFERSGVVGGRMATVVLAGETFEAGASILHPKNFHAVNFTKMLNLSVKTPPSSESSLSLGIWDGEKFVFKTLDSNSKSSIVQRIVAITNSVLLFVRYGFSLLKMDSFVQTTVDNFLKYYASFESRPVFETVDEMLKWADLYNLTARTLQDELVEAGLSPLLIEELVTCWFFYLYKLKGYLPSYLKEVTRFALTILEGSFLYVLRKRLYNLSNKGLQRAGPGRATEPVDWSTGRAGPLIYLRPMGLQAGRARLAGGPG</sequence>
<gene>
    <name evidence="10" type="ORF">VITISV_022688</name>
</gene>
<dbReference type="PANTHER" id="PTHR15944">
    <property type="entry name" value="FARNESYLCYSTEINE LYASE"/>
    <property type="match status" value="1"/>
</dbReference>
<keyword evidence="5" id="KW-0274">FAD</keyword>
<evidence type="ECO:0000256" key="6">
    <source>
        <dbReference type="ARBA" id="ARBA00023002"/>
    </source>
</evidence>
<dbReference type="GO" id="GO:0001735">
    <property type="term" value="F:prenylcysteine oxidase activity"/>
    <property type="evidence" value="ECO:0007669"/>
    <property type="project" value="InterPro"/>
</dbReference>
<dbReference type="Pfam" id="PF13450">
    <property type="entry name" value="NAD_binding_8"/>
    <property type="match status" value="1"/>
</dbReference>
<dbReference type="Gene3D" id="3.50.50.60">
    <property type="entry name" value="FAD/NAD(P)-binding domain"/>
    <property type="match status" value="1"/>
</dbReference>
<accession>A5BZH0</accession>
<protein>
    <recommendedName>
        <fullName evidence="9">Prenylcysteine lyase domain-containing protein</fullName>
    </recommendedName>
</protein>
<feature type="domain" description="Prenylcysteine lyase" evidence="9">
    <location>
        <begin position="152"/>
        <end position="238"/>
    </location>
</feature>